<dbReference type="InterPro" id="IPR036320">
    <property type="entry name" value="Glycosyl_Trfase_fam3_N_dom_sf"/>
</dbReference>
<dbReference type="RefSeq" id="WP_184514572.1">
    <property type="nucleotide sequence ID" value="NZ_JACIJD010000003.1"/>
</dbReference>
<dbReference type="GO" id="GO:0005829">
    <property type="term" value="C:cytosol"/>
    <property type="evidence" value="ECO:0007669"/>
    <property type="project" value="TreeGrafter"/>
</dbReference>
<organism evidence="5 6">
    <name type="scientific">Muricoccus pecuniae</name>
    <dbReference type="NCBI Taxonomy" id="693023"/>
    <lineage>
        <taxon>Bacteria</taxon>
        <taxon>Pseudomonadati</taxon>
        <taxon>Pseudomonadota</taxon>
        <taxon>Alphaproteobacteria</taxon>
        <taxon>Acetobacterales</taxon>
        <taxon>Roseomonadaceae</taxon>
        <taxon>Muricoccus</taxon>
    </lineage>
</organism>
<feature type="region of interest" description="Disordered" evidence="3">
    <location>
        <begin position="1"/>
        <end position="52"/>
    </location>
</feature>
<evidence type="ECO:0000259" key="4">
    <source>
        <dbReference type="Pfam" id="PF02885"/>
    </source>
</evidence>
<dbReference type="InterPro" id="IPR017459">
    <property type="entry name" value="Glycosyl_Trfase_fam3_N_dom"/>
</dbReference>
<sequence length="349" mass="36825">MRLEEAVRPEKTGHGETRHGEAETDAAEPEHPFAPYIRTLGRGPGRSRSLTREEGREALRMVLAGEADPIQVGAFLMLLRYRGEDPEEITGLVEAAREAVGAGPAPAGHPGVDLDWPSYGSGRTRGAPWFLLAALALARAGHRVLMHGSNAFTSGMPVLEALPLLGLLPARSRAEALEGVAATGFAYLPLRAMCPRLDGLLHLRSLLGLRSPVNTVARLINPADAPAGVDGVFHPPYIAVHLGVAERLARPRLLVVKGGGGEAERGPGKPVAAHLLAGGEAEVMTLPALTETRATSAELLPLWRGEARDPHAEGTVIGTIALALLAMGRESVPEAADAAARALWERRHG</sequence>
<evidence type="ECO:0000256" key="1">
    <source>
        <dbReference type="ARBA" id="ARBA00022676"/>
    </source>
</evidence>
<dbReference type="PANTHER" id="PTHR43285">
    <property type="entry name" value="ANTHRANILATE PHOSPHORIBOSYLTRANSFERASE"/>
    <property type="match status" value="1"/>
</dbReference>
<dbReference type="InterPro" id="IPR005940">
    <property type="entry name" value="Anthranilate_Pribosyl_Tfrase"/>
</dbReference>
<dbReference type="Proteomes" id="UP000580654">
    <property type="component" value="Unassembled WGS sequence"/>
</dbReference>
<dbReference type="NCBIfam" id="NF006564">
    <property type="entry name" value="PRK09071.1"/>
    <property type="match status" value="1"/>
</dbReference>
<feature type="compositionally biased region" description="Basic and acidic residues" evidence="3">
    <location>
        <begin position="1"/>
        <end position="22"/>
    </location>
</feature>
<evidence type="ECO:0000256" key="2">
    <source>
        <dbReference type="ARBA" id="ARBA00022679"/>
    </source>
</evidence>
<comment type="caution">
    <text evidence="5">The sequence shown here is derived from an EMBL/GenBank/DDBJ whole genome shotgun (WGS) entry which is preliminary data.</text>
</comment>
<dbReference type="SUPFAM" id="SSF47648">
    <property type="entry name" value="Nucleoside phosphorylase/phosphoribosyltransferase N-terminal domain"/>
    <property type="match status" value="1"/>
</dbReference>
<accession>A0A840Y0B1</accession>
<dbReference type="Gene3D" id="1.20.970.10">
    <property type="entry name" value="Transferase, Pyrimidine Nucleoside Phosphorylase, Chain C"/>
    <property type="match status" value="1"/>
</dbReference>
<dbReference type="EMBL" id="JACIJD010000003">
    <property type="protein sequence ID" value="MBB5693020.1"/>
    <property type="molecule type" value="Genomic_DNA"/>
</dbReference>
<proteinExistence type="predicted"/>
<name>A0A840Y0B1_9PROT</name>
<feature type="domain" description="Glycosyl transferase family 3 N-terminal" evidence="4">
    <location>
        <begin position="35"/>
        <end position="99"/>
    </location>
</feature>
<evidence type="ECO:0000313" key="5">
    <source>
        <dbReference type="EMBL" id="MBB5693020.1"/>
    </source>
</evidence>
<evidence type="ECO:0000256" key="3">
    <source>
        <dbReference type="SAM" id="MobiDB-lite"/>
    </source>
</evidence>
<reference evidence="5 6" key="1">
    <citation type="submission" date="2020-08" db="EMBL/GenBank/DDBJ databases">
        <title>Genomic Encyclopedia of Type Strains, Phase IV (KMG-IV): sequencing the most valuable type-strain genomes for metagenomic binning, comparative biology and taxonomic classification.</title>
        <authorList>
            <person name="Goeker M."/>
        </authorList>
    </citation>
    <scope>NUCLEOTIDE SEQUENCE [LARGE SCALE GENOMIC DNA]</scope>
    <source>
        <strain evidence="5 6">DSM 25622</strain>
    </source>
</reference>
<protein>
    <submittedName>
        <fullName evidence="5">Anthranilate phosphoribosyltransferase</fullName>
    </submittedName>
</protein>
<keyword evidence="6" id="KW-1185">Reference proteome</keyword>
<dbReference type="Gene3D" id="3.40.1030.10">
    <property type="entry name" value="Nucleoside phosphorylase/phosphoribosyltransferase catalytic domain"/>
    <property type="match status" value="1"/>
</dbReference>
<dbReference type="InterPro" id="IPR035902">
    <property type="entry name" value="Nuc_phospho_transferase"/>
</dbReference>
<dbReference type="PANTHER" id="PTHR43285:SF2">
    <property type="entry name" value="ANTHRANILATE PHOSPHORIBOSYLTRANSFERASE"/>
    <property type="match status" value="1"/>
</dbReference>
<dbReference type="GO" id="GO:0000162">
    <property type="term" value="P:L-tryptophan biosynthetic process"/>
    <property type="evidence" value="ECO:0007669"/>
    <property type="project" value="InterPro"/>
</dbReference>
<evidence type="ECO:0000313" key="6">
    <source>
        <dbReference type="Proteomes" id="UP000580654"/>
    </source>
</evidence>
<dbReference type="AlphaFoldDB" id="A0A840Y0B1"/>
<dbReference type="SUPFAM" id="SSF52418">
    <property type="entry name" value="Nucleoside phosphorylase/phosphoribosyltransferase catalytic domain"/>
    <property type="match status" value="1"/>
</dbReference>
<dbReference type="GO" id="GO:0004048">
    <property type="term" value="F:anthranilate phosphoribosyltransferase activity"/>
    <property type="evidence" value="ECO:0007669"/>
    <property type="project" value="InterPro"/>
</dbReference>
<dbReference type="Pfam" id="PF02885">
    <property type="entry name" value="Glycos_trans_3N"/>
    <property type="match status" value="1"/>
</dbReference>
<keyword evidence="1 5" id="KW-0328">Glycosyltransferase</keyword>
<keyword evidence="2 5" id="KW-0808">Transferase</keyword>
<gene>
    <name evidence="5" type="ORF">FHS87_001039</name>
</gene>